<evidence type="ECO:0000256" key="1">
    <source>
        <dbReference type="SAM" id="MobiDB-lite"/>
    </source>
</evidence>
<feature type="region of interest" description="Disordered" evidence="1">
    <location>
        <begin position="128"/>
        <end position="149"/>
    </location>
</feature>
<sequence length="530" mass="56528">MASQGPESDLLRRCETCEDTAELAQLVEEVENELMIKFKYKELEDACFALFVKPAMLKEDLANVYLFLATTCDDSRYEDRTFWWDRCEEVLDRLEEQAAEHGTELSSRYDQVRNSLYNMQEAVMERLSSASVSDLDEDSGSDHGDGLASSTAQSAAATIALDTAISAAMLRSTDTKSHGTADDHTPVSHITARTAKMTKTDDGTYNGGVTPASSNVHASDLDVITTYAASSADLPLAIADVHQATKDRHSSADSTKINVTSPATSSAAHTTTSPILAHAAAALTGAVTTTAHSGDNAMSDQGQHPSFPSAASTLESLYVKIPTQLASSPTQTASSPAVTPRVNARGEDSAAEAVRGADAVNDNELPAVRSVSAHSRDIEDTEGQDPASVSSLANYETTSSLVTASGTDVPMSTGVIPAGDGPDAGVATEMAIRTRDVHGDIATSTAEYTDGHGDVHHRDVMQTDEDRKATGESEQEQKRPKTRRNLPPSLRRSKSNAAFEAKGRSRNLGTGKPEKRGSLFDIFKLREAEQ</sequence>
<gene>
    <name evidence="2" type="ORF">B0A48_15805</name>
</gene>
<evidence type="ECO:0000313" key="3">
    <source>
        <dbReference type="Proteomes" id="UP000192596"/>
    </source>
</evidence>
<feature type="compositionally biased region" description="Low complexity" evidence="1">
    <location>
        <begin position="326"/>
        <end position="340"/>
    </location>
</feature>
<evidence type="ECO:0000313" key="2">
    <source>
        <dbReference type="EMBL" id="OQN98543.1"/>
    </source>
</evidence>
<proteinExistence type="predicted"/>
<keyword evidence="3" id="KW-1185">Reference proteome</keyword>
<name>A0A1V8SHI0_9PEZI</name>
<feature type="region of interest" description="Disordered" evidence="1">
    <location>
        <begin position="246"/>
        <end position="270"/>
    </location>
</feature>
<dbReference type="EMBL" id="NAJO01000045">
    <property type="protein sequence ID" value="OQN98543.1"/>
    <property type="molecule type" value="Genomic_DNA"/>
</dbReference>
<reference evidence="3" key="1">
    <citation type="submission" date="2017-03" db="EMBL/GenBank/DDBJ databases">
        <title>Genomes of endolithic fungi from Antarctica.</title>
        <authorList>
            <person name="Coleine C."/>
            <person name="Masonjones S."/>
            <person name="Stajich J.E."/>
        </authorList>
    </citation>
    <scope>NUCLEOTIDE SEQUENCE [LARGE SCALE GENOMIC DNA]</scope>
    <source>
        <strain evidence="3">CCFEE 5527</strain>
    </source>
</reference>
<feature type="compositionally biased region" description="Basic and acidic residues" evidence="1">
    <location>
        <begin position="462"/>
        <end position="479"/>
    </location>
</feature>
<feature type="region of interest" description="Disordered" evidence="1">
    <location>
        <begin position="325"/>
        <end position="392"/>
    </location>
</feature>
<dbReference type="Proteomes" id="UP000192596">
    <property type="component" value="Unassembled WGS sequence"/>
</dbReference>
<feature type="region of interest" description="Disordered" evidence="1">
    <location>
        <begin position="462"/>
        <end position="517"/>
    </location>
</feature>
<accession>A0A1V8SHI0</accession>
<dbReference type="AlphaFoldDB" id="A0A1V8SHI0"/>
<dbReference type="InParanoid" id="A0A1V8SHI0"/>
<comment type="caution">
    <text evidence="2">The sequence shown here is derived from an EMBL/GenBank/DDBJ whole genome shotgun (WGS) entry which is preliminary data.</text>
</comment>
<organism evidence="2 3">
    <name type="scientific">Cryoendolithus antarcticus</name>
    <dbReference type="NCBI Taxonomy" id="1507870"/>
    <lineage>
        <taxon>Eukaryota</taxon>
        <taxon>Fungi</taxon>
        <taxon>Dikarya</taxon>
        <taxon>Ascomycota</taxon>
        <taxon>Pezizomycotina</taxon>
        <taxon>Dothideomycetes</taxon>
        <taxon>Dothideomycetidae</taxon>
        <taxon>Cladosporiales</taxon>
        <taxon>Cladosporiaceae</taxon>
        <taxon>Cryoendolithus</taxon>
    </lineage>
</organism>
<protein>
    <submittedName>
        <fullName evidence="2">Uncharacterized protein</fullName>
    </submittedName>
</protein>
<feature type="compositionally biased region" description="Low complexity" evidence="1">
    <location>
        <begin position="260"/>
        <end position="270"/>
    </location>
</feature>